<proteinExistence type="predicted"/>
<feature type="non-terminal residue" evidence="1">
    <location>
        <position position="1"/>
    </location>
</feature>
<name>A0A0F8WJK1_9ZZZZ</name>
<accession>A0A0F8WJK1</accession>
<gene>
    <name evidence="1" type="ORF">LCGC14_3058300</name>
</gene>
<protein>
    <recommendedName>
        <fullName evidence="2">TonB-dependent receptor-like beta-barrel domain-containing protein</fullName>
    </recommendedName>
</protein>
<sequence>TIGTNLPLSDTTASEFFRERCIDLCAHERITAVGDLETEAYVGYGHRQDWFVDFLVSVRWPTGKKNKDPRRVFFVSTGHNRHFEIKLGFEGGWKPRDWFAFKLDWAWHHAFKRTEKRAAFFKGATVKNIGPTLDARVSWDYFV</sequence>
<dbReference type="AlphaFoldDB" id="A0A0F8WJK1"/>
<reference evidence="1" key="1">
    <citation type="journal article" date="2015" name="Nature">
        <title>Complex archaea that bridge the gap between prokaryotes and eukaryotes.</title>
        <authorList>
            <person name="Spang A."/>
            <person name="Saw J.H."/>
            <person name="Jorgensen S.L."/>
            <person name="Zaremba-Niedzwiedzka K."/>
            <person name="Martijn J."/>
            <person name="Lind A.E."/>
            <person name="van Eijk R."/>
            <person name="Schleper C."/>
            <person name="Guy L."/>
            <person name="Ettema T.J."/>
        </authorList>
    </citation>
    <scope>NUCLEOTIDE SEQUENCE</scope>
</reference>
<comment type="caution">
    <text evidence="1">The sequence shown here is derived from an EMBL/GenBank/DDBJ whole genome shotgun (WGS) entry which is preliminary data.</text>
</comment>
<evidence type="ECO:0008006" key="2">
    <source>
        <dbReference type="Google" id="ProtNLM"/>
    </source>
</evidence>
<evidence type="ECO:0000313" key="1">
    <source>
        <dbReference type="EMBL" id="KKK57057.1"/>
    </source>
</evidence>
<organism evidence="1">
    <name type="scientific">marine sediment metagenome</name>
    <dbReference type="NCBI Taxonomy" id="412755"/>
    <lineage>
        <taxon>unclassified sequences</taxon>
        <taxon>metagenomes</taxon>
        <taxon>ecological metagenomes</taxon>
    </lineage>
</organism>
<dbReference type="EMBL" id="LAZR01064677">
    <property type="protein sequence ID" value="KKK57057.1"/>
    <property type="molecule type" value="Genomic_DNA"/>
</dbReference>